<dbReference type="Proteomes" id="UP000698800">
    <property type="component" value="Unassembled WGS sequence"/>
</dbReference>
<dbReference type="AlphaFoldDB" id="A0A9P8IGX8"/>
<comment type="caution">
    <text evidence="2">The sequence shown here is derived from an EMBL/GenBank/DDBJ whole genome shotgun (WGS) entry which is preliminary data.</text>
</comment>
<reference evidence="2" key="1">
    <citation type="submission" date="2021-03" db="EMBL/GenBank/DDBJ databases">
        <title>Comparative genomics and phylogenomic investigation of the class Geoglossomycetes provide insights into ecological specialization and systematics.</title>
        <authorList>
            <person name="Melie T."/>
            <person name="Pirro S."/>
            <person name="Miller A.N."/>
            <person name="Quandt A."/>
        </authorList>
    </citation>
    <scope>NUCLEOTIDE SEQUENCE</scope>
    <source>
        <strain evidence="2">GBOQ0MN5Z8</strain>
    </source>
</reference>
<accession>A0A9P8IGX8</accession>
<evidence type="ECO:0000256" key="1">
    <source>
        <dbReference type="SAM" id="MobiDB-lite"/>
    </source>
</evidence>
<feature type="region of interest" description="Disordered" evidence="1">
    <location>
        <begin position="207"/>
        <end position="238"/>
    </location>
</feature>
<evidence type="ECO:0000313" key="2">
    <source>
        <dbReference type="EMBL" id="KAH0547736.1"/>
    </source>
</evidence>
<feature type="compositionally biased region" description="Low complexity" evidence="1">
    <location>
        <begin position="226"/>
        <end position="238"/>
    </location>
</feature>
<protein>
    <submittedName>
        <fullName evidence="2">Uncharacterized protein</fullName>
    </submittedName>
</protein>
<feature type="region of interest" description="Disordered" evidence="1">
    <location>
        <begin position="1"/>
        <end position="176"/>
    </location>
</feature>
<dbReference type="EMBL" id="JAGHQL010000002">
    <property type="protein sequence ID" value="KAH0547736.1"/>
    <property type="molecule type" value="Genomic_DNA"/>
</dbReference>
<name>A0A9P8IGX8_9PEZI</name>
<keyword evidence="3" id="KW-1185">Reference proteome</keyword>
<feature type="compositionally biased region" description="Low complexity" evidence="1">
    <location>
        <begin position="137"/>
        <end position="160"/>
    </location>
</feature>
<sequence>MSRLSRAFKRLKGKPKQTKDESAPAMSSATEVATSQPLQCNQKPSLGAYKSFPTQLPAQGSHGLSGETRRAGPPCEPVLQSTEAVPSARKFSRPVSTFTEAALPPEPLIESPKEAAQRLSSGKAPAVNSRPQPAPKPTVTAPKANPQPTPRATRQTPKPKSGSVLTPRPTVQTHAGLYSGFTPSVAAVDQPHPKTLHEAQKTALDVLHGASPSGPGVPKTRRQYTSPGSSTMSSRPSYPAGFPNISYTSPSPYSPAGPLGTFRTGGPLGGGQYSGTGGAIGGGAIAQTGGRFGEGSVSKTGGSLGEAWGAQGRGELEEFTTVFGANVDSGRRRLYG</sequence>
<dbReference type="OrthoDB" id="5430854at2759"/>
<proteinExistence type="predicted"/>
<evidence type="ECO:0000313" key="3">
    <source>
        <dbReference type="Proteomes" id="UP000698800"/>
    </source>
</evidence>
<organism evidence="2 3">
    <name type="scientific">Glutinoglossum americanum</name>
    <dbReference type="NCBI Taxonomy" id="1670608"/>
    <lineage>
        <taxon>Eukaryota</taxon>
        <taxon>Fungi</taxon>
        <taxon>Dikarya</taxon>
        <taxon>Ascomycota</taxon>
        <taxon>Pezizomycotina</taxon>
        <taxon>Geoglossomycetes</taxon>
        <taxon>Geoglossales</taxon>
        <taxon>Geoglossaceae</taxon>
        <taxon>Glutinoglossum</taxon>
    </lineage>
</organism>
<feature type="compositionally biased region" description="Polar residues" evidence="1">
    <location>
        <begin position="25"/>
        <end position="44"/>
    </location>
</feature>
<gene>
    <name evidence="2" type="ORF">FGG08_000227</name>
</gene>
<feature type="compositionally biased region" description="Basic residues" evidence="1">
    <location>
        <begin position="1"/>
        <end position="16"/>
    </location>
</feature>